<dbReference type="PANTHER" id="PTHR24104">
    <property type="entry name" value="E3 UBIQUITIN-PROTEIN LIGASE NHLRC1-RELATED"/>
    <property type="match status" value="1"/>
</dbReference>
<dbReference type="InterPro" id="IPR050952">
    <property type="entry name" value="TRIM-NHL_E3_ligases"/>
</dbReference>
<organism evidence="5 6">
    <name type="scientific">Rotaria socialis</name>
    <dbReference type="NCBI Taxonomy" id="392032"/>
    <lineage>
        <taxon>Eukaryota</taxon>
        <taxon>Metazoa</taxon>
        <taxon>Spiralia</taxon>
        <taxon>Gnathifera</taxon>
        <taxon>Rotifera</taxon>
        <taxon>Eurotatoria</taxon>
        <taxon>Bdelloidea</taxon>
        <taxon>Philodinida</taxon>
        <taxon>Philodinidae</taxon>
        <taxon>Rotaria</taxon>
    </lineage>
</organism>
<dbReference type="GO" id="GO:0061630">
    <property type="term" value="F:ubiquitin protein ligase activity"/>
    <property type="evidence" value="ECO:0007669"/>
    <property type="project" value="TreeGrafter"/>
</dbReference>
<accession>A0A821KJ68</accession>
<dbReference type="CDD" id="cd05819">
    <property type="entry name" value="NHL"/>
    <property type="match status" value="1"/>
</dbReference>
<evidence type="ECO:0008006" key="8">
    <source>
        <dbReference type="Google" id="ProtNLM"/>
    </source>
</evidence>
<dbReference type="EMBL" id="CAJOBP010003438">
    <property type="protein sequence ID" value="CAF4405232.1"/>
    <property type="molecule type" value="Genomic_DNA"/>
</dbReference>
<dbReference type="SUPFAM" id="SSF101898">
    <property type="entry name" value="NHL repeat"/>
    <property type="match status" value="1"/>
</dbReference>
<dbReference type="Proteomes" id="UP000663873">
    <property type="component" value="Unassembled WGS sequence"/>
</dbReference>
<evidence type="ECO:0000313" key="3">
    <source>
        <dbReference type="EMBL" id="CAF4405232.1"/>
    </source>
</evidence>
<gene>
    <name evidence="4" type="ORF">HFQ381_LOCUS26512</name>
    <name evidence="5" type="ORF">QYT958_LOCUS20059</name>
    <name evidence="3" type="ORF">UJA718_LOCUS19403</name>
</gene>
<dbReference type="PROSITE" id="PS51125">
    <property type="entry name" value="NHL"/>
    <property type="match status" value="2"/>
</dbReference>
<dbReference type="Proteomes" id="UP000663848">
    <property type="component" value="Unassembled WGS sequence"/>
</dbReference>
<dbReference type="EMBL" id="CAJOBR010003429">
    <property type="protein sequence ID" value="CAF4737732.1"/>
    <property type="molecule type" value="Genomic_DNA"/>
</dbReference>
<dbReference type="PANTHER" id="PTHR24104:SF25">
    <property type="entry name" value="PROTEIN LIN-41"/>
    <property type="match status" value="1"/>
</dbReference>
<sequence length="384" mass="42747">MTPQKRQEVWEHEHLNVLQGNPAPRGHGLPLGYTEWYAKFLQDQLWWDQQDQEIRYMKGRELKVSIKFPGPGNLQWMTGGVTIIGNGQGSSEVYLAFPGGLYLEPKTQHLYVADIQNNRVLKSLGYGEAVTVAGQSDGTGGSTADTLWSPVDVFADEYENVFVADWNNHRIQYWEKNATSGKTVAGNGTRGSTLHQFSYPSRVLVDSKKNIIVADTQNARIMKWPFKSDPKTSVGTIIAGGNGAGLNPYQLNNPSGLYLDEVNQILYVTNEDSHSVTQWIIGDYENRNIYAGIPGRPGNSSAQLFYPQGVTMDPYGNLYVADVSNHRIQMFCPDAVFGITIAGTGQSGAADDQLSYPYDIAFDPGMNLYVSDTWNNRIQRFNRI</sequence>
<protein>
    <recommendedName>
        <fullName evidence="8">NHL repeat-containing protein</fullName>
    </recommendedName>
</protein>
<evidence type="ECO:0000256" key="1">
    <source>
        <dbReference type="ARBA" id="ARBA00022737"/>
    </source>
</evidence>
<dbReference type="Pfam" id="PF01436">
    <property type="entry name" value="NHL"/>
    <property type="match status" value="2"/>
</dbReference>
<feature type="repeat" description="NHL" evidence="2">
    <location>
        <begin position="188"/>
        <end position="229"/>
    </location>
</feature>
<evidence type="ECO:0000313" key="5">
    <source>
        <dbReference type="EMBL" id="CAF4737732.1"/>
    </source>
</evidence>
<keyword evidence="7" id="KW-1185">Reference proteome</keyword>
<dbReference type="GO" id="GO:0008270">
    <property type="term" value="F:zinc ion binding"/>
    <property type="evidence" value="ECO:0007669"/>
    <property type="project" value="UniProtKB-KW"/>
</dbReference>
<dbReference type="InterPro" id="IPR001258">
    <property type="entry name" value="NHL_repeat"/>
</dbReference>
<name>A0A821KJ68_9BILA</name>
<evidence type="ECO:0000313" key="4">
    <source>
        <dbReference type="EMBL" id="CAF4484169.1"/>
    </source>
</evidence>
<keyword evidence="1" id="KW-0677">Repeat</keyword>
<proteinExistence type="predicted"/>
<evidence type="ECO:0000256" key="2">
    <source>
        <dbReference type="PROSITE-ProRule" id="PRU00504"/>
    </source>
</evidence>
<evidence type="ECO:0000313" key="6">
    <source>
        <dbReference type="Proteomes" id="UP000663848"/>
    </source>
</evidence>
<feature type="repeat" description="NHL" evidence="2">
    <location>
        <begin position="291"/>
        <end position="334"/>
    </location>
</feature>
<comment type="caution">
    <text evidence="5">The sequence shown here is derived from an EMBL/GenBank/DDBJ whole genome shotgun (WGS) entry which is preliminary data.</text>
</comment>
<dbReference type="GO" id="GO:0000209">
    <property type="term" value="P:protein polyubiquitination"/>
    <property type="evidence" value="ECO:0007669"/>
    <property type="project" value="TreeGrafter"/>
</dbReference>
<dbReference type="Proteomes" id="UP000663851">
    <property type="component" value="Unassembled WGS sequence"/>
</dbReference>
<evidence type="ECO:0000313" key="7">
    <source>
        <dbReference type="Proteomes" id="UP000663873"/>
    </source>
</evidence>
<dbReference type="GO" id="GO:0043161">
    <property type="term" value="P:proteasome-mediated ubiquitin-dependent protein catabolic process"/>
    <property type="evidence" value="ECO:0007669"/>
    <property type="project" value="TreeGrafter"/>
</dbReference>
<dbReference type="InterPro" id="IPR011042">
    <property type="entry name" value="6-blade_b-propeller_TolB-like"/>
</dbReference>
<dbReference type="AlphaFoldDB" id="A0A821KJ68"/>
<dbReference type="Gene3D" id="2.120.10.30">
    <property type="entry name" value="TolB, C-terminal domain"/>
    <property type="match status" value="3"/>
</dbReference>
<dbReference type="EMBL" id="CAJOBO010003201">
    <property type="protein sequence ID" value="CAF4484169.1"/>
    <property type="molecule type" value="Genomic_DNA"/>
</dbReference>
<reference evidence="5" key="1">
    <citation type="submission" date="2021-02" db="EMBL/GenBank/DDBJ databases">
        <authorList>
            <person name="Nowell W R."/>
        </authorList>
    </citation>
    <scope>NUCLEOTIDE SEQUENCE</scope>
</reference>